<protein>
    <submittedName>
        <fullName evidence="3">Uncharacterized protein</fullName>
    </submittedName>
</protein>
<keyword evidence="2" id="KW-0732">Signal</keyword>
<proteinExistence type="predicted"/>
<reference evidence="3" key="1">
    <citation type="submission" date="2021-01" db="EMBL/GenBank/DDBJ databases">
        <authorList>
            <person name="Corre E."/>
            <person name="Pelletier E."/>
            <person name="Niang G."/>
            <person name="Scheremetjew M."/>
            <person name="Finn R."/>
            <person name="Kale V."/>
            <person name="Holt S."/>
            <person name="Cochrane G."/>
            <person name="Meng A."/>
            <person name="Brown T."/>
            <person name="Cohen L."/>
        </authorList>
    </citation>
    <scope>NUCLEOTIDE SEQUENCE</scope>
    <source>
        <strain evidence="3">CCMP3105</strain>
    </source>
</reference>
<dbReference type="EMBL" id="HBNR01071467">
    <property type="protein sequence ID" value="CAE4646524.1"/>
    <property type="molecule type" value="Transcribed_RNA"/>
</dbReference>
<accession>A0A7S4W1Z5</accession>
<gene>
    <name evidence="3" type="ORF">AMON00008_LOCUS50620</name>
</gene>
<feature type="coiled-coil region" evidence="1">
    <location>
        <begin position="576"/>
        <end position="607"/>
    </location>
</feature>
<evidence type="ECO:0000256" key="2">
    <source>
        <dbReference type="SAM" id="SignalP"/>
    </source>
</evidence>
<feature type="coiled-coil region" evidence="1">
    <location>
        <begin position="89"/>
        <end position="123"/>
    </location>
</feature>
<dbReference type="AlphaFoldDB" id="A0A7S4W1Z5"/>
<feature type="signal peptide" evidence="2">
    <location>
        <begin position="1"/>
        <end position="20"/>
    </location>
</feature>
<feature type="chain" id="PRO_5031104036" evidence="2">
    <location>
        <begin position="21"/>
        <end position="708"/>
    </location>
</feature>
<evidence type="ECO:0000256" key="1">
    <source>
        <dbReference type="SAM" id="Coils"/>
    </source>
</evidence>
<evidence type="ECO:0000313" key="3">
    <source>
        <dbReference type="EMBL" id="CAE4646524.1"/>
    </source>
</evidence>
<organism evidence="3">
    <name type="scientific">Alexandrium monilatum</name>
    <dbReference type="NCBI Taxonomy" id="311494"/>
    <lineage>
        <taxon>Eukaryota</taxon>
        <taxon>Sar</taxon>
        <taxon>Alveolata</taxon>
        <taxon>Dinophyceae</taxon>
        <taxon>Gonyaulacales</taxon>
        <taxon>Pyrocystaceae</taxon>
        <taxon>Alexandrium</taxon>
    </lineage>
</organism>
<sequence>MAAMHLRVLMLLAASSGVQAARGGVSLTANPIRRVVTMLQMMQTKITEEGEKDKELFDKFTCYCKNGAKSLGATITTAEAKIPQVQSSLDQSVAELGQLDKDLAEHKQDRVDAKEALAQATALREKEAAEFLKESTDDKTNIAALANAIAALEKGVAGFLQTPAATAVRRLTINMDLSSRDRDVLASFLSVGEGYAPQSGQIIGILKQMKDTMEKQLAATVAEEEKAKADYASLAAAKEKEIKSNTQAIEAKLGRHGQTGLEIEALKADLDDTTKSLAEDKQFLADLDKNCEKKRAEWEVVQKTRADELVALAETIKILNDDDALELFKKTLPSPSLLQTRASGKEVRRQALRALAASKRGHSSLADPRLDFLALALRGKKVSFEKVLAMIDGMVALLGKEQVGDDQKKAYCEEELDKNEDKKKELDLAASDLGKAIEDAKGAIATLTEEVAALEKGIKDLDAQVAEATESRKAEHAENEETVASNQAAKEVLKMAVNRLHKFYNPALYKPPPKRELSREDRIYENMGGSIPEPPAPEFVQLASQRGDRAAPPPPPKAFEAYAKKGQENTGVLEMIRMLVADLDKETQEVEVEEKDAQAEYEQLLTDSAAKRAADAKSTEEKESSKADLEAQVQKMAVERKSKLTEAMATAETLRDLHMECDWLLANFEARKEARASEVDSLKNAKAVLSGADYSLLQTVRAHSHGAH</sequence>
<feature type="coiled-coil region" evidence="1">
    <location>
        <begin position="437"/>
        <end position="478"/>
    </location>
</feature>
<keyword evidence="1" id="KW-0175">Coiled coil</keyword>
<name>A0A7S4W1Z5_9DINO</name>